<dbReference type="EMBL" id="MU267640">
    <property type="protein sequence ID" value="KAH7912979.1"/>
    <property type="molecule type" value="Genomic_DNA"/>
</dbReference>
<protein>
    <submittedName>
        <fullName evidence="1">Uncharacterized protein</fullName>
    </submittedName>
</protein>
<proteinExistence type="predicted"/>
<dbReference type="Proteomes" id="UP000790377">
    <property type="component" value="Unassembled WGS sequence"/>
</dbReference>
<evidence type="ECO:0000313" key="1">
    <source>
        <dbReference type="EMBL" id="KAH7912979.1"/>
    </source>
</evidence>
<comment type="caution">
    <text evidence="1">The sequence shown here is derived from an EMBL/GenBank/DDBJ whole genome shotgun (WGS) entry which is preliminary data.</text>
</comment>
<organism evidence="1 2">
    <name type="scientific">Hygrophoropsis aurantiaca</name>
    <dbReference type="NCBI Taxonomy" id="72124"/>
    <lineage>
        <taxon>Eukaryota</taxon>
        <taxon>Fungi</taxon>
        <taxon>Dikarya</taxon>
        <taxon>Basidiomycota</taxon>
        <taxon>Agaricomycotina</taxon>
        <taxon>Agaricomycetes</taxon>
        <taxon>Agaricomycetidae</taxon>
        <taxon>Boletales</taxon>
        <taxon>Coniophorineae</taxon>
        <taxon>Hygrophoropsidaceae</taxon>
        <taxon>Hygrophoropsis</taxon>
    </lineage>
</organism>
<sequence>MIWGREKIVQSATALWTETATPLPRPPKKEFDNIPALRTIHENPHLFKVSTPIDVDRFEKLLSSHPNQEFVRSVCIGLREGFWPFADTHHDTYPTTLDFSDRPVKSEREFNFLKEQIRCEVDKGRYSPSFGPDLLPGMYSMPIHAIPKPGTDKLRLVTDHSAGEFSLNSMIEKDDIAGVTLDNVQDLANALRIFRKDVGSDADLVLWKADVSEAYRHIPMHPLWQIKQVVTFNGERRVDWRNVFGGRASLRNFHAFMALVIWIAVMKLLLLVFIYVDDSFSYEKSGALTFYKGYQKLLPSGLTKLLNLWDFIRLPHEERKQVFGPVLPIIGFEVDPNRMTATMSAKSRATLIDQIEKFAKYNSRRSLKDFQRLAGNINWSLNVYPLLRPGLSSLYSKMSGKRHSHALIWVNRAIVDELLWITRLLRVSDGVFFLNSNSWSQWSLPVNTLSVFCDASGVGMAFWYPSLNTGYKSHLPSTAPKNTIFFFEALAVCSAIHDAAPRLRRGDHLAIFTDNMNTVDIFHSLATTPQYNEILKSAINIIFFAGIDFRVFHIAGVENIIADHLSRNHDSLALGIVPHLKIKSFIPPQDAMGVVSS</sequence>
<keyword evidence="2" id="KW-1185">Reference proteome</keyword>
<accession>A0ACB8AJ78</accession>
<evidence type="ECO:0000313" key="2">
    <source>
        <dbReference type="Proteomes" id="UP000790377"/>
    </source>
</evidence>
<reference evidence="1" key="1">
    <citation type="journal article" date="2021" name="New Phytol.">
        <title>Evolutionary innovations through gain and loss of genes in the ectomycorrhizal Boletales.</title>
        <authorList>
            <person name="Wu G."/>
            <person name="Miyauchi S."/>
            <person name="Morin E."/>
            <person name="Kuo A."/>
            <person name="Drula E."/>
            <person name="Varga T."/>
            <person name="Kohler A."/>
            <person name="Feng B."/>
            <person name="Cao Y."/>
            <person name="Lipzen A."/>
            <person name="Daum C."/>
            <person name="Hundley H."/>
            <person name="Pangilinan J."/>
            <person name="Johnson J."/>
            <person name="Barry K."/>
            <person name="LaButti K."/>
            <person name="Ng V."/>
            <person name="Ahrendt S."/>
            <person name="Min B."/>
            <person name="Choi I.G."/>
            <person name="Park H."/>
            <person name="Plett J.M."/>
            <person name="Magnuson J."/>
            <person name="Spatafora J.W."/>
            <person name="Nagy L.G."/>
            <person name="Henrissat B."/>
            <person name="Grigoriev I.V."/>
            <person name="Yang Z.L."/>
            <person name="Xu J."/>
            <person name="Martin F.M."/>
        </authorList>
    </citation>
    <scope>NUCLEOTIDE SEQUENCE</scope>
    <source>
        <strain evidence="1">ATCC 28755</strain>
    </source>
</reference>
<name>A0ACB8AJ78_9AGAM</name>
<gene>
    <name evidence="1" type="ORF">BJ138DRAFT_1003420</name>
</gene>